<keyword evidence="6" id="KW-0004">4Fe-4S</keyword>
<comment type="caution">
    <text evidence="21">The sequence shown here is derived from an EMBL/GenBank/DDBJ whole genome shotgun (WGS) entry which is preliminary data.</text>
</comment>
<evidence type="ECO:0000256" key="15">
    <source>
        <dbReference type="ARBA" id="ARBA00023012"/>
    </source>
</evidence>
<keyword evidence="19" id="KW-0812">Transmembrane</keyword>
<evidence type="ECO:0000256" key="3">
    <source>
        <dbReference type="ARBA" id="ARBA00004496"/>
    </source>
</evidence>
<dbReference type="Gene3D" id="3.30.565.10">
    <property type="entry name" value="Histidine kinase-like ATPase, C-terminal domain"/>
    <property type="match status" value="1"/>
</dbReference>
<feature type="domain" description="Histidine kinase" evidence="20">
    <location>
        <begin position="172"/>
        <end position="259"/>
    </location>
</feature>
<comment type="cofactor">
    <cofactor evidence="2">
        <name>[4Fe-4S] cluster</name>
        <dbReference type="ChEBI" id="CHEBI:49883"/>
    </cofactor>
</comment>
<dbReference type="Proteomes" id="UP001460072">
    <property type="component" value="Unassembled WGS sequence"/>
</dbReference>
<dbReference type="InterPro" id="IPR004358">
    <property type="entry name" value="Sig_transdc_His_kin-like_C"/>
</dbReference>
<dbReference type="InterPro" id="IPR005467">
    <property type="entry name" value="His_kinase_dom"/>
</dbReference>
<dbReference type="CDD" id="cd16917">
    <property type="entry name" value="HATPase_UhpB-NarQ-NarX-like"/>
    <property type="match status" value="1"/>
</dbReference>
<reference evidence="21 22" key="1">
    <citation type="submission" date="2024-03" db="EMBL/GenBank/DDBJ databases">
        <title>Two novel species of the genus Flavobacterium exhibiting potentially degradation of complex polysaccharides.</title>
        <authorList>
            <person name="Lian X."/>
        </authorList>
    </citation>
    <scope>NUCLEOTIDE SEQUENCE [LARGE SCALE GENOMIC DNA]</scope>
    <source>
        <strain evidence="22">j3</strain>
    </source>
</reference>
<keyword evidence="15" id="KW-0902">Two-component regulatory system</keyword>
<keyword evidence="22" id="KW-1185">Reference proteome</keyword>
<dbReference type="PANTHER" id="PTHR24421:SF10">
    <property type="entry name" value="NITRATE_NITRITE SENSOR PROTEIN NARQ"/>
    <property type="match status" value="1"/>
</dbReference>
<gene>
    <name evidence="21" type="ORF">WFZ85_12465</name>
</gene>
<evidence type="ECO:0000256" key="13">
    <source>
        <dbReference type="ARBA" id="ARBA00022840"/>
    </source>
</evidence>
<evidence type="ECO:0000256" key="16">
    <source>
        <dbReference type="ARBA" id="ARBA00023014"/>
    </source>
</evidence>
<dbReference type="InterPro" id="IPR050482">
    <property type="entry name" value="Sensor_HK_TwoCompSys"/>
</dbReference>
<protein>
    <recommendedName>
        <fullName evidence="5">Oxygen sensor histidine kinase NreB</fullName>
        <ecNumber evidence="4">2.7.13.3</ecNumber>
    </recommendedName>
    <alternativeName>
        <fullName evidence="18">Nitrogen regulation protein B</fullName>
    </alternativeName>
</protein>
<evidence type="ECO:0000256" key="11">
    <source>
        <dbReference type="ARBA" id="ARBA00022741"/>
    </source>
</evidence>
<keyword evidence="9" id="KW-0808">Transferase</keyword>
<keyword evidence="8" id="KW-0597">Phosphoprotein</keyword>
<dbReference type="RefSeq" id="WP_342696629.1">
    <property type="nucleotide sequence ID" value="NZ_JBCGDO010000018.1"/>
</dbReference>
<dbReference type="PRINTS" id="PR00344">
    <property type="entry name" value="BCTRLSENSOR"/>
</dbReference>
<dbReference type="SUPFAM" id="SSF55874">
    <property type="entry name" value="ATPase domain of HSP90 chaperone/DNA topoisomerase II/histidine kinase"/>
    <property type="match status" value="1"/>
</dbReference>
<dbReference type="InterPro" id="IPR036890">
    <property type="entry name" value="HATPase_C_sf"/>
</dbReference>
<evidence type="ECO:0000256" key="14">
    <source>
        <dbReference type="ARBA" id="ARBA00023004"/>
    </source>
</evidence>
<evidence type="ECO:0000259" key="20">
    <source>
        <dbReference type="PROSITE" id="PS50109"/>
    </source>
</evidence>
<keyword evidence="19" id="KW-1133">Transmembrane helix</keyword>
<evidence type="ECO:0000313" key="21">
    <source>
        <dbReference type="EMBL" id="MEM0543433.1"/>
    </source>
</evidence>
<evidence type="ECO:0000256" key="17">
    <source>
        <dbReference type="ARBA" id="ARBA00024827"/>
    </source>
</evidence>
<keyword evidence="12" id="KW-0418">Kinase</keyword>
<evidence type="ECO:0000313" key="22">
    <source>
        <dbReference type="Proteomes" id="UP001460072"/>
    </source>
</evidence>
<evidence type="ECO:0000256" key="8">
    <source>
        <dbReference type="ARBA" id="ARBA00022553"/>
    </source>
</evidence>
<keyword evidence="10" id="KW-0479">Metal-binding</keyword>
<dbReference type="Pfam" id="PF02518">
    <property type="entry name" value="HATPase_c"/>
    <property type="match status" value="1"/>
</dbReference>
<keyword evidence="19" id="KW-0472">Membrane</keyword>
<dbReference type="PROSITE" id="PS50109">
    <property type="entry name" value="HIS_KIN"/>
    <property type="match status" value="1"/>
</dbReference>
<dbReference type="PANTHER" id="PTHR24421">
    <property type="entry name" value="NITRATE/NITRITE SENSOR PROTEIN NARX-RELATED"/>
    <property type="match status" value="1"/>
</dbReference>
<evidence type="ECO:0000256" key="2">
    <source>
        <dbReference type="ARBA" id="ARBA00001966"/>
    </source>
</evidence>
<evidence type="ECO:0000256" key="6">
    <source>
        <dbReference type="ARBA" id="ARBA00022485"/>
    </source>
</evidence>
<keyword evidence="16" id="KW-0411">Iron-sulfur</keyword>
<evidence type="ECO:0000256" key="1">
    <source>
        <dbReference type="ARBA" id="ARBA00000085"/>
    </source>
</evidence>
<name>A0ABU9N7D0_9FLAO</name>
<dbReference type="SMART" id="SM00387">
    <property type="entry name" value="HATPase_c"/>
    <property type="match status" value="1"/>
</dbReference>
<sequence length="262" mass="29418">MGETEYLLITIVFNLFFLLFIGGIFLYIAQYRRKKRASELKLKHEKDAHQKELLATQLEMQKKTMQEIGGEIHDNVGQKLTLASLYLQQVIYENKIESATVNVASINGIINEALTELRQLSKSLCDDTIENNELPQLLEQESEKIKTIKNCQLQVTQEHAFIQESYAVKSVLLRLTQEFIQNAIKHADCQSITIALDKTTVGITLTLSDDGKGFDVKQSKSNGIGIQNMKKRVAVLGGQFTISSSKQGTVVKVVVPNDVNIF</sequence>
<evidence type="ECO:0000256" key="10">
    <source>
        <dbReference type="ARBA" id="ARBA00022723"/>
    </source>
</evidence>
<keyword evidence="14" id="KW-0408">Iron</keyword>
<comment type="subcellular location">
    <subcellularLocation>
        <location evidence="3">Cytoplasm</location>
    </subcellularLocation>
</comment>
<dbReference type="Pfam" id="PF07730">
    <property type="entry name" value="HisKA_3"/>
    <property type="match status" value="1"/>
</dbReference>
<evidence type="ECO:0000256" key="5">
    <source>
        <dbReference type="ARBA" id="ARBA00017322"/>
    </source>
</evidence>
<evidence type="ECO:0000256" key="7">
    <source>
        <dbReference type="ARBA" id="ARBA00022490"/>
    </source>
</evidence>
<organism evidence="21 22">
    <name type="scientific">Flavobacterium aureirubrum</name>
    <dbReference type="NCBI Taxonomy" id="3133147"/>
    <lineage>
        <taxon>Bacteria</taxon>
        <taxon>Pseudomonadati</taxon>
        <taxon>Bacteroidota</taxon>
        <taxon>Flavobacteriia</taxon>
        <taxon>Flavobacteriales</taxon>
        <taxon>Flavobacteriaceae</taxon>
        <taxon>Flavobacterium</taxon>
    </lineage>
</organism>
<evidence type="ECO:0000256" key="18">
    <source>
        <dbReference type="ARBA" id="ARBA00030800"/>
    </source>
</evidence>
<dbReference type="GO" id="GO:0005524">
    <property type="term" value="F:ATP binding"/>
    <property type="evidence" value="ECO:0007669"/>
    <property type="project" value="UniProtKB-KW"/>
</dbReference>
<accession>A0ABU9N7D0</accession>
<evidence type="ECO:0000256" key="12">
    <source>
        <dbReference type="ARBA" id="ARBA00022777"/>
    </source>
</evidence>
<evidence type="ECO:0000256" key="9">
    <source>
        <dbReference type="ARBA" id="ARBA00022679"/>
    </source>
</evidence>
<dbReference type="InterPro" id="IPR011712">
    <property type="entry name" value="Sig_transdc_His_kin_sub3_dim/P"/>
</dbReference>
<comment type="catalytic activity">
    <reaction evidence="1">
        <text>ATP + protein L-histidine = ADP + protein N-phospho-L-histidine.</text>
        <dbReference type="EC" id="2.7.13.3"/>
    </reaction>
</comment>
<dbReference type="Gene3D" id="1.20.5.1930">
    <property type="match status" value="1"/>
</dbReference>
<feature type="transmembrane region" description="Helical" evidence="19">
    <location>
        <begin position="6"/>
        <end position="28"/>
    </location>
</feature>
<proteinExistence type="predicted"/>
<dbReference type="EC" id="2.7.13.3" evidence="4"/>
<keyword evidence="7" id="KW-0963">Cytoplasm</keyword>
<keyword evidence="11" id="KW-0547">Nucleotide-binding</keyword>
<dbReference type="EMBL" id="JBCGDO010000018">
    <property type="protein sequence ID" value="MEM0543433.1"/>
    <property type="molecule type" value="Genomic_DNA"/>
</dbReference>
<evidence type="ECO:0000256" key="4">
    <source>
        <dbReference type="ARBA" id="ARBA00012438"/>
    </source>
</evidence>
<evidence type="ECO:0000256" key="19">
    <source>
        <dbReference type="SAM" id="Phobius"/>
    </source>
</evidence>
<keyword evidence="13 21" id="KW-0067">ATP-binding</keyword>
<comment type="function">
    <text evidence="17">Member of the two-component regulatory system NreB/NreC involved in the control of dissimilatory nitrate/nitrite reduction in response to oxygen. NreB functions as a direct oxygen sensor histidine kinase which is autophosphorylated, in the absence of oxygen, probably at the conserved histidine residue, and transfers its phosphate group probably to a conserved aspartate residue of NreC. NreB/NreC activates the expression of the nitrate (narGHJI) and nitrite (nir) reductase operons, as well as the putative nitrate transporter gene narT.</text>
</comment>
<dbReference type="InterPro" id="IPR003594">
    <property type="entry name" value="HATPase_dom"/>
</dbReference>